<dbReference type="SUPFAM" id="SSF52317">
    <property type="entry name" value="Class I glutamine amidotransferase-like"/>
    <property type="match status" value="1"/>
</dbReference>
<dbReference type="GO" id="GO:0016787">
    <property type="term" value="F:hydrolase activity"/>
    <property type="evidence" value="ECO:0007669"/>
    <property type="project" value="UniProtKB-KW"/>
</dbReference>
<organism evidence="1 2">
    <name type="scientific">Massilia agri</name>
    <dbReference type="NCBI Taxonomy" id="1886785"/>
    <lineage>
        <taxon>Bacteria</taxon>
        <taxon>Pseudomonadati</taxon>
        <taxon>Pseudomonadota</taxon>
        <taxon>Betaproteobacteria</taxon>
        <taxon>Burkholderiales</taxon>
        <taxon>Oxalobacteraceae</taxon>
        <taxon>Telluria group</taxon>
        <taxon>Massilia</taxon>
    </lineage>
</organism>
<dbReference type="RefSeq" id="WP_258827031.1">
    <property type="nucleotide sequence ID" value="NZ_JANUHA010000003.1"/>
</dbReference>
<dbReference type="InterPro" id="IPR011697">
    <property type="entry name" value="Peptidase_C26"/>
</dbReference>
<accession>A0ABT2AID8</accession>
<dbReference type="PANTHER" id="PTHR43235:SF1">
    <property type="entry name" value="GLUTAMINE AMIDOTRANSFERASE PB2B2.05-RELATED"/>
    <property type="match status" value="1"/>
</dbReference>
<reference evidence="1 2" key="1">
    <citation type="submission" date="2022-08" db="EMBL/GenBank/DDBJ databases">
        <title>Reclassification of Massilia species as members of the genera Telluria, Duganella, Pseudoduganella, Mokoshia gen. nov. and Zemynaea gen. nov. using orthogonal and non-orthogonal genome-based approaches.</title>
        <authorList>
            <person name="Bowman J.P."/>
        </authorList>
    </citation>
    <scope>NUCLEOTIDE SEQUENCE [LARGE SCALE GENOMIC DNA]</scope>
    <source>
        <strain evidence="1 2">JCM 31661</strain>
    </source>
</reference>
<gene>
    <name evidence="1" type="ORF">NX780_06485</name>
</gene>
<dbReference type="PANTHER" id="PTHR43235">
    <property type="entry name" value="GLUTAMINE AMIDOTRANSFERASE PB2B2.05-RELATED"/>
    <property type="match status" value="1"/>
</dbReference>
<sequence>MRPIVIVPACTRDFGEHPYHAAQHKYVDAVVLGADCAPMILPSLGASLDLETMLQLCDGIMLTGSASNVHPSYYSEEVLDPSLPQDPARDQTTLPLIREAVKRGIPIIAICRGFQEMNVALGGSLHQAVQTVAGKFDHRENPELGMDEQYGDAHNVTLTPGGCLERMLGQSEIPVNSLHGQGVNELAPGLSVEAVAEDGLVEAFSVSTAPGFTLAVQWHPEWRIQHNPYSMKMFGAFGDACRERQAQKRAQQLEQLREQSRSSA</sequence>
<comment type="caution">
    <text evidence="1">The sequence shown here is derived from an EMBL/GenBank/DDBJ whole genome shotgun (WGS) entry which is preliminary data.</text>
</comment>
<name>A0ABT2AID8_9BURK</name>
<evidence type="ECO:0000313" key="1">
    <source>
        <dbReference type="EMBL" id="MCS0595994.1"/>
    </source>
</evidence>
<dbReference type="InterPro" id="IPR044668">
    <property type="entry name" value="PuuD-like"/>
</dbReference>
<dbReference type="Gene3D" id="3.40.50.880">
    <property type="match status" value="1"/>
</dbReference>
<dbReference type="Proteomes" id="UP001206572">
    <property type="component" value="Unassembled WGS sequence"/>
</dbReference>
<dbReference type="EMBL" id="JANUHA010000003">
    <property type="protein sequence ID" value="MCS0595994.1"/>
    <property type="molecule type" value="Genomic_DNA"/>
</dbReference>
<keyword evidence="2" id="KW-1185">Reference proteome</keyword>
<evidence type="ECO:0000313" key="2">
    <source>
        <dbReference type="Proteomes" id="UP001206572"/>
    </source>
</evidence>
<dbReference type="PROSITE" id="PS51273">
    <property type="entry name" value="GATASE_TYPE_1"/>
    <property type="match status" value="1"/>
</dbReference>
<dbReference type="CDD" id="cd01745">
    <property type="entry name" value="GATase1_2"/>
    <property type="match status" value="1"/>
</dbReference>
<proteinExistence type="predicted"/>
<protein>
    <submittedName>
        <fullName evidence="1">Gamma-glutamyl-gamma-aminobutyrate hydrolase family protein</fullName>
    </submittedName>
</protein>
<dbReference type="InterPro" id="IPR029062">
    <property type="entry name" value="Class_I_gatase-like"/>
</dbReference>
<keyword evidence="1" id="KW-0378">Hydrolase</keyword>
<dbReference type="Pfam" id="PF07722">
    <property type="entry name" value="Peptidase_C26"/>
    <property type="match status" value="1"/>
</dbReference>